<dbReference type="RefSeq" id="WP_163473236.1">
    <property type="nucleotide sequence ID" value="NZ_JAAGWZ010000002.1"/>
</dbReference>
<evidence type="ECO:0000259" key="9">
    <source>
        <dbReference type="PROSITE" id="PS50146"/>
    </source>
</evidence>
<keyword evidence="6" id="KW-0067">ATP-binding</keyword>
<keyword evidence="11" id="KW-1185">Reference proteome</keyword>
<evidence type="ECO:0000256" key="1">
    <source>
        <dbReference type="ARBA" id="ARBA00001946"/>
    </source>
</evidence>
<evidence type="ECO:0000256" key="2">
    <source>
        <dbReference type="ARBA" id="ARBA00005983"/>
    </source>
</evidence>
<protein>
    <submittedName>
        <fullName evidence="10">Diacylglycerol kinase</fullName>
    </submittedName>
</protein>
<proteinExistence type="inferred from homology"/>
<keyword evidence="7" id="KW-0443">Lipid metabolism</keyword>
<gene>
    <name evidence="10" type="ORF">G3T37_08960</name>
</gene>
<evidence type="ECO:0000256" key="8">
    <source>
        <dbReference type="ARBA" id="ARBA00023264"/>
    </source>
</evidence>
<dbReference type="AlphaFoldDB" id="A0A7C9PNF4"/>
<organism evidence="10 11">
    <name type="scientific">Galbitalea soli</name>
    <dbReference type="NCBI Taxonomy" id="1268042"/>
    <lineage>
        <taxon>Bacteria</taxon>
        <taxon>Bacillati</taxon>
        <taxon>Actinomycetota</taxon>
        <taxon>Actinomycetes</taxon>
        <taxon>Micrococcales</taxon>
        <taxon>Microbacteriaceae</taxon>
        <taxon>Galbitalea</taxon>
    </lineage>
</organism>
<evidence type="ECO:0000256" key="4">
    <source>
        <dbReference type="ARBA" id="ARBA00022741"/>
    </source>
</evidence>
<dbReference type="GO" id="GO:0005524">
    <property type="term" value="F:ATP binding"/>
    <property type="evidence" value="ECO:0007669"/>
    <property type="project" value="UniProtKB-KW"/>
</dbReference>
<dbReference type="SUPFAM" id="SSF111331">
    <property type="entry name" value="NAD kinase/diacylglycerol kinase-like"/>
    <property type="match status" value="1"/>
</dbReference>
<dbReference type="PANTHER" id="PTHR12358">
    <property type="entry name" value="SPHINGOSINE KINASE"/>
    <property type="match status" value="1"/>
</dbReference>
<name>A0A7C9PNF4_9MICO</name>
<dbReference type="SMART" id="SM00046">
    <property type="entry name" value="DAGKc"/>
    <property type="match status" value="1"/>
</dbReference>
<keyword evidence="7" id="KW-0444">Lipid biosynthesis</keyword>
<keyword evidence="5 10" id="KW-0418">Kinase</keyword>
<dbReference type="PANTHER" id="PTHR12358:SF106">
    <property type="entry name" value="LIPID KINASE YEGS"/>
    <property type="match status" value="1"/>
</dbReference>
<sequence>MTTTPKRLAVAINPSARFGASRGVGPLVVERLGAAGHEVTALLEADFATLQARASEVVAGRPDALILVGGDGMINLGTNLVAGTGVPLGIIPSGTGNDMARSLGIPIENAEAAIAALLAALELPPRVIDAVRVRDDAGNTRWYGCMLSAGFDSLVNERANRMRRPRGKSRYTIAMLLELATLEPLSYRITLDGEVLETRGLLVSVGNGVSLGGGMKVTPDALLDDGLVDVLVVGAMTRRRFLSIYPRVFAGTHVREPEVSIHRARTVRLEAEGVVAYTDGERFSPLPVDIVVEPGALAVYAPPRA</sequence>
<dbReference type="InterPro" id="IPR045540">
    <property type="entry name" value="YegS/DAGK_C"/>
</dbReference>
<comment type="cofactor">
    <cofactor evidence="1">
        <name>Mg(2+)</name>
        <dbReference type="ChEBI" id="CHEBI:18420"/>
    </cofactor>
</comment>
<dbReference type="EMBL" id="JAAGWZ010000002">
    <property type="protein sequence ID" value="NEM91486.1"/>
    <property type="molecule type" value="Genomic_DNA"/>
</dbReference>
<dbReference type="Pfam" id="PF00781">
    <property type="entry name" value="DAGK_cat"/>
    <property type="match status" value="1"/>
</dbReference>
<comment type="similarity">
    <text evidence="2">Belongs to the diacylglycerol/lipid kinase family.</text>
</comment>
<accession>A0A7C9PNF4</accession>
<dbReference type="Proteomes" id="UP000479756">
    <property type="component" value="Unassembled WGS sequence"/>
</dbReference>
<evidence type="ECO:0000313" key="11">
    <source>
        <dbReference type="Proteomes" id="UP000479756"/>
    </source>
</evidence>
<feature type="domain" description="DAGKc" evidence="9">
    <location>
        <begin position="3"/>
        <end position="137"/>
    </location>
</feature>
<evidence type="ECO:0000256" key="6">
    <source>
        <dbReference type="ARBA" id="ARBA00022840"/>
    </source>
</evidence>
<dbReference type="GO" id="GO:0005886">
    <property type="term" value="C:plasma membrane"/>
    <property type="evidence" value="ECO:0007669"/>
    <property type="project" value="TreeGrafter"/>
</dbReference>
<evidence type="ECO:0000256" key="5">
    <source>
        <dbReference type="ARBA" id="ARBA00022777"/>
    </source>
</evidence>
<dbReference type="Pfam" id="PF19279">
    <property type="entry name" value="YegS_C"/>
    <property type="match status" value="1"/>
</dbReference>
<dbReference type="Gene3D" id="2.60.200.40">
    <property type="match status" value="1"/>
</dbReference>
<dbReference type="Gene3D" id="3.40.50.10330">
    <property type="entry name" value="Probable inorganic polyphosphate/atp-NAD kinase, domain 1"/>
    <property type="match status" value="1"/>
</dbReference>
<dbReference type="InterPro" id="IPR001206">
    <property type="entry name" value="Diacylglycerol_kinase_cat_dom"/>
</dbReference>
<dbReference type="GO" id="GO:0008654">
    <property type="term" value="P:phospholipid biosynthetic process"/>
    <property type="evidence" value="ECO:0007669"/>
    <property type="project" value="UniProtKB-KW"/>
</dbReference>
<keyword evidence="3" id="KW-0808">Transferase</keyword>
<reference evidence="10 11" key="1">
    <citation type="journal article" date="2014" name="Int. J. Syst. Evol. Microbiol.">
        <title>Description of Galbitalea soli gen. nov., sp. nov., and Frondihabitans sucicola sp. nov.</title>
        <authorList>
            <person name="Kim S.J."/>
            <person name="Lim J.M."/>
            <person name="Ahn J.H."/>
            <person name="Weon H.Y."/>
            <person name="Hamada M."/>
            <person name="Suzuki K."/>
            <person name="Ahn T.Y."/>
            <person name="Kwon S.W."/>
        </authorList>
    </citation>
    <scope>NUCLEOTIDE SEQUENCE [LARGE SCALE GENOMIC DNA]</scope>
    <source>
        <strain evidence="10 11">NBRC 108727</strain>
    </source>
</reference>
<evidence type="ECO:0000313" key="10">
    <source>
        <dbReference type="EMBL" id="NEM91486.1"/>
    </source>
</evidence>
<dbReference type="InterPro" id="IPR017438">
    <property type="entry name" value="ATP-NAD_kinase_N"/>
</dbReference>
<keyword evidence="4" id="KW-0547">Nucleotide-binding</keyword>
<evidence type="ECO:0000256" key="3">
    <source>
        <dbReference type="ARBA" id="ARBA00022679"/>
    </source>
</evidence>
<dbReference type="InterPro" id="IPR050187">
    <property type="entry name" value="Lipid_Phosphate_FormReg"/>
</dbReference>
<keyword evidence="7" id="KW-0594">Phospholipid biosynthesis</keyword>
<dbReference type="PROSITE" id="PS50146">
    <property type="entry name" value="DAGK"/>
    <property type="match status" value="1"/>
</dbReference>
<comment type="caution">
    <text evidence="10">The sequence shown here is derived from an EMBL/GenBank/DDBJ whole genome shotgun (WGS) entry which is preliminary data.</text>
</comment>
<keyword evidence="8" id="KW-1208">Phospholipid metabolism</keyword>
<dbReference type="InterPro" id="IPR016064">
    <property type="entry name" value="NAD/diacylglycerol_kinase_sf"/>
</dbReference>
<dbReference type="GO" id="GO:0004143">
    <property type="term" value="F:ATP-dependent diacylglycerol kinase activity"/>
    <property type="evidence" value="ECO:0007669"/>
    <property type="project" value="TreeGrafter"/>
</dbReference>
<evidence type="ECO:0000256" key="7">
    <source>
        <dbReference type="ARBA" id="ARBA00023209"/>
    </source>
</evidence>